<comment type="caution">
    <text evidence="2">The sequence shown here is derived from an EMBL/GenBank/DDBJ whole genome shotgun (WGS) entry which is preliminary data.</text>
</comment>
<dbReference type="RefSeq" id="WP_006778561.1">
    <property type="nucleotide sequence ID" value="NZ_CP040506.1"/>
</dbReference>
<dbReference type="PATRIC" id="fig|742737.3.peg.575"/>
<protein>
    <submittedName>
        <fullName evidence="2">Uncharacterized protein</fullName>
    </submittedName>
</protein>
<dbReference type="Proteomes" id="UP000005384">
    <property type="component" value="Unassembled WGS sequence"/>
</dbReference>
<sequence>MQVSERLKKEAQTERQKLKEMSFRDKLWYIWEYYKFHILGVLIFLGILWVIGTSIYRSTYESELYCMYINNRSEQELNTDILTVDFHDFMEFTDKQLVNTESSFISYGDDTSEYSYASMAKISALVASNELDVMISDEENFLHYASLNAFSNLEELLPADLLEQVKDRLYYADDENGVSYACGIMLDDTAFARESNLTSTPCLLGVISNSKHTDNCIALIRYILSY</sequence>
<evidence type="ECO:0000313" key="2">
    <source>
        <dbReference type="EMBL" id="EHI61395.1"/>
    </source>
</evidence>
<keyword evidence="1" id="KW-1133">Transmembrane helix</keyword>
<evidence type="ECO:0000256" key="1">
    <source>
        <dbReference type="SAM" id="Phobius"/>
    </source>
</evidence>
<keyword evidence="1" id="KW-0472">Membrane</keyword>
<feature type="transmembrane region" description="Helical" evidence="1">
    <location>
        <begin position="36"/>
        <end position="56"/>
    </location>
</feature>
<proteinExistence type="predicted"/>
<dbReference type="OrthoDB" id="1925387at2"/>
<accession>G5IAQ0</accession>
<dbReference type="EMBL" id="ADLN01000003">
    <property type="protein sequence ID" value="EHI61395.1"/>
    <property type="molecule type" value="Genomic_DNA"/>
</dbReference>
<reference evidence="2 3" key="1">
    <citation type="submission" date="2011-08" db="EMBL/GenBank/DDBJ databases">
        <title>The Genome Sequence of Clostridium hathewayi WAL-18680.</title>
        <authorList>
            <consortium name="The Broad Institute Genome Sequencing Platform"/>
            <person name="Earl A."/>
            <person name="Ward D."/>
            <person name="Feldgarden M."/>
            <person name="Gevers D."/>
            <person name="Finegold S.M."/>
            <person name="Summanen P.H."/>
            <person name="Molitoris D.R."/>
            <person name="Song M."/>
            <person name="Daigneault M."/>
            <person name="Allen-Vercoe E."/>
            <person name="Young S.K."/>
            <person name="Zeng Q."/>
            <person name="Gargeya S."/>
            <person name="Fitzgerald M."/>
            <person name="Haas B."/>
            <person name="Abouelleil A."/>
            <person name="Alvarado L."/>
            <person name="Arachchi H.M."/>
            <person name="Berlin A."/>
            <person name="Brown A."/>
            <person name="Chapman S.B."/>
            <person name="Chen Z."/>
            <person name="Dunbar C."/>
            <person name="Freedman E."/>
            <person name="Gearin G."/>
            <person name="Gellesch M."/>
            <person name="Goldberg J."/>
            <person name="Griggs A."/>
            <person name="Gujja S."/>
            <person name="Heiman D."/>
            <person name="Howarth C."/>
            <person name="Larson L."/>
            <person name="Lui A."/>
            <person name="MacDonald P.J.P."/>
            <person name="Montmayeur A."/>
            <person name="Murphy C."/>
            <person name="Neiman D."/>
            <person name="Pearson M."/>
            <person name="Priest M."/>
            <person name="Roberts A."/>
            <person name="Saif S."/>
            <person name="Shea T."/>
            <person name="Shenoy N."/>
            <person name="Sisk P."/>
            <person name="Stolte C."/>
            <person name="Sykes S."/>
            <person name="Wortman J."/>
            <person name="Nusbaum C."/>
            <person name="Birren B."/>
        </authorList>
    </citation>
    <scope>NUCLEOTIDE SEQUENCE [LARGE SCALE GENOMIC DNA]</scope>
    <source>
        <strain evidence="2 3">WAL-18680</strain>
    </source>
</reference>
<name>G5IAQ0_9FIRM</name>
<evidence type="ECO:0000313" key="3">
    <source>
        <dbReference type="Proteomes" id="UP000005384"/>
    </source>
</evidence>
<gene>
    <name evidence="2" type="ORF">HMPREF9473_00577</name>
</gene>
<dbReference type="AlphaFoldDB" id="G5IAQ0"/>
<keyword evidence="3" id="KW-1185">Reference proteome</keyword>
<dbReference type="HOGENOM" id="CLU_091631_1_0_9"/>
<organism evidence="2 3">
    <name type="scientific">Hungatella hathewayi WAL-18680</name>
    <dbReference type="NCBI Taxonomy" id="742737"/>
    <lineage>
        <taxon>Bacteria</taxon>
        <taxon>Bacillati</taxon>
        <taxon>Bacillota</taxon>
        <taxon>Clostridia</taxon>
        <taxon>Lachnospirales</taxon>
        <taxon>Lachnospiraceae</taxon>
        <taxon>Hungatella</taxon>
    </lineage>
</organism>
<keyword evidence="1" id="KW-0812">Transmembrane</keyword>